<gene>
    <name evidence="1" type="ORF">L2E82_24995</name>
</gene>
<evidence type="ECO:0000313" key="1">
    <source>
        <dbReference type="EMBL" id="KAI3752952.1"/>
    </source>
</evidence>
<protein>
    <submittedName>
        <fullName evidence="1">Uncharacterized protein</fullName>
    </submittedName>
</protein>
<evidence type="ECO:0000313" key="2">
    <source>
        <dbReference type="Proteomes" id="UP001055811"/>
    </source>
</evidence>
<sequence length="87" mass="10093">MTMETLNCPQESLFFSLTNLFLFFFKASNFSQAFNVWPLFLFYSYTRLWISSTRTSSSSSNKKNKKIPISPENQRPCSQMSAAISLR</sequence>
<organism evidence="1 2">
    <name type="scientific">Cichorium intybus</name>
    <name type="common">Chicory</name>
    <dbReference type="NCBI Taxonomy" id="13427"/>
    <lineage>
        <taxon>Eukaryota</taxon>
        <taxon>Viridiplantae</taxon>
        <taxon>Streptophyta</taxon>
        <taxon>Embryophyta</taxon>
        <taxon>Tracheophyta</taxon>
        <taxon>Spermatophyta</taxon>
        <taxon>Magnoliopsida</taxon>
        <taxon>eudicotyledons</taxon>
        <taxon>Gunneridae</taxon>
        <taxon>Pentapetalae</taxon>
        <taxon>asterids</taxon>
        <taxon>campanulids</taxon>
        <taxon>Asterales</taxon>
        <taxon>Asteraceae</taxon>
        <taxon>Cichorioideae</taxon>
        <taxon>Cichorieae</taxon>
        <taxon>Cichoriinae</taxon>
        <taxon>Cichorium</taxon>
    </lineage>
</organism>
<reference evidence="2" key="1">
    <citation type="journal article" date="2022" name="Mol. Ecol. Resour.">
        <title>The genomes of chicory, endive, great burdock and yacon provide insights into Asteraceae palaeo-polyploidization history and plant inulin production.</title>
        <authorList>
            <person name="Fan W."/>
            <person name="Wang S."/>
            <person name="Wang H."/>
            <person name="Wang A."/>
            <person name="Jiang F."/>
            <person name="Liu H."/>
            <person name="Zhao H."/>
            <person name="Xu D."/>
            <person name="Zhang Y."/>
        </authorList>
    </citation>
    <scope>NUCLEOTIDE SEQUENCE [LARGE SCALE GENOMIC DNA]</scope>
    <source>
        <strain evidence="2">cv. Punajuju</strain>
    </source>
</reference>
<keyword evidence="2" id="KW-1185">Reference proteome</keyword>
<accession>A0ACB9E3A6</accession>
<proteinExistence type="predicted"/>
<reference evidence="1 2" key="2">
    <citation type="journal article" date="2022" name="Mol. Ecol. Resour.">
        <title>The genomes of chicory, endive, great burdock and yacon provide insights into Asteraceae paleo-polyploidization history and plant inulin production.</title>
        <authorList>
            <person name="Fan W."/>
            <person name="Wang S."/>
            <person name="Wang H."/>
            <person name="Wang A."/>
            <person name="Jiang F."/>
            <person name="Liu H."/>
            <person name="Zhao H."/>
            <person name="Xu D."/>
            <person name="Zhang Y."/>
        </authorList>
    </citation>
    <scope>NUCLEOTIDE SEQUENCE [LARGE SCALE GENOMIC DNA]</scope>
    <source>
        <strain evidence="2">cv. Punajuju</strain>
        <tissue evidence="1">Leaves</tissue>
    </source>
</reference>
<dbReference type="Proteomes" id="UP001055811">
    <property type="component" value="Linkage Group LG04"/>
</dbReference>
<name>A0ACB9E3A6_CICIN</name>
<dbReference type="EMBL" id="CM042012">
    <property type="protein sequence ID" value="KAI3752952.1"/>
    <property type="molecule type" value="Genomic_DNA"/>
</dbReference>
<comment type="caution">
    <text evidence="1">The sequence shown here is derived from an EMBL/GenBank/DDBJ whole genome shotgun (WGS) entry which is preliminary data.</text>
</comment>